<dbReference type="FunFam" id="3.30.200.20:FF:000217">
    <property type="entry name" value="probable LRR receptor-like serine/threonine-protein kinase At1g53430"/>
    <property type="match status" value="1"/>
</dbReference>
<keyword evidence="11" id="KW-0418">Kinase</keyword>
<keyword evidence="13 20" id="KW-1133">Transmembrane helix</keyword>
<feature type="compositionally biased region" description="Polar residues" evidence="19">
    <location>
        <begin position="1168"/>
        <end position="1191"/>
    </location>
</feature>
<evidence type="ECO:0000256" key="5">
    <source>
        <dbReference type="ARBA" id="ARBA00022614"/>
    </source>
</evidence>
<dbReference type="Pfam" id="PF07714">
    <property type="entry name" value="PK_Tyr_Ser-Thr"/>
    <property type="match status" value="1"/>
</dbReference>
<dbReference type="InterPro" id="IPR051824">
    <property type="entry name" value="LRR_Rcpt-Like_S/T_Kinase"/>
</dbReference>
<evidence type="ECO:0000256" key="19">
    <source>
        <dbReference type="SAM" id="MobiDB-lite"/>
    </source>
</evidence>
<keyword evidence="8 21" id="KW-0732">Signal</keyword>
<evidence type="ECO:0000256" key="16">
    <source>
        <dbReference type="ARBA" id="ARBA00023180"/>
    </source>
</evidence>
<evidence type="ECO:0000256" key="8">
    <source>
        <dbReference type="ARBA" id="ARBA00022729"/>
    </source>
</evidence>
<reference evidence="23 24" key="1">
    <citation type="submission" date="2015-01" db="EMBL/GenBank/DDBJ databases">
        <title>Genome of allotetraploid Gossypium barbadense reveals genomic plasticity and fiber elongation in cotton evolution.</title>
        <authorList>
            <person name="Chen X."/>
            <person name="Liu X."/>
            <person name="Zhao B."/>
            <person name="Zheng H."/>
            <person name="Hu Y."/>
            <person name="Lu G."/>
            <person name="Yang C."/>
            <person name="Chen J."/>
            <person name="Shan C."/>
            <person name="Zhang L."/>
            <person name="Zhou Y."/>
            <person name="Wang L."/>
            <person name="Guo W."/>
            <person name="Bai Y."/>
            <person name="Ruan J."/>
            <person name="Shangguan X."/>
            <person name="Mao Y."/>
            <person name="Jiang J."/>
            <person name="Zhu Y."/>
            <person name="Lei J."/>
            <person name="Kang H."/>
            <person name="Chen S."/>
            <person name="He X."/>
            <person name="Wang R."/>
            <person name="Wang Y."/>
            <person name="Chen J."/>
            <person name="Wang L."/>
            <person name="Yu S."/>
            <person name="Wang B."/>
            <person name="Wei J."/>
            <person name="Song S."/>
            <person name="Lu X."/>
            <person name="Gao Z."/>
            <person name="Gu W."/>
            <person name="Deng X."/>
            <person name="Ma D."/>
            <person name="Wang S."/>
            <person name="Liang W."/>
            <person name="Fang L."/>
            <person name="Cai C."/>
            <person name="Zhu X."/>
            <person name="Zhou B."/>
            <person name="Zhang Y."/>
            <person name="Chen Z."/>
            <person name="Xu S."/>
            <person name="Zhu R."/>
            <person name="Wang S."/>
            <person name="Zhang T."/>
            <person name="Zhao G."/>
        </authorList>
    </citation>
    <scope>NUCLEOTIDE SEQUENCE [LARGE SCALE GENOMIC DNA]</scope>
    <source>
        <strain evidence="24">cv. Xinhai21</strain>
        <tissue evidence="23">Leaf</tissue>
    </source>
</reference>
<gene>
    <name evidence="23" type="ORF">GOBAR_AA30384</name>
</gene>
<dbReference type="PROSITE" id="PS50011">
    <property type="entry name" value="PROTEIN_KINASE_DOM"/>
    <property type="match status" value="1"/>
</dbReference>
<evidence type="ECO:0000256" key="17">
    <source>
        <dbReference type="ARBA" id="ARBA00047899"/>
    </source>
</evidence>
<evidence type="ECO:0000256" key="1">
    <source>
        <dbReference type="ARBA" id="ARBA00004479"/>
    </source>
</evidence>
<name>A0A2P5WGT0_GOSBA</name>
<evidence type="ECO:0000256" key="3">
    <source>
        <dbReference type="ARBA" id="ARBA00022527"/>
    </source>
</evidence>
<feature type="signal peptide" evidence="21">
    <location>
        <begin position="1"/>
        <end position="27"/>
    </location>
</feature>
<evidence type="ECO:0000256" key="4">
    <source>
        <dbReference type="ARBA" id="ARBA00022553"/>
    </source>
</evidence>
<dbReference type="FunFam" id="3.80.10.10:FF:000452">
    <property type="entry name" value="Probable LRR receptor-like serine/threonine-protein kinase RFK1"/>
    <property type="match status" value="1"/>
</dbReference>
<evidence type="ECO:0000256" key="14">
    <source>
        <dbReference type="ARBA" id="ARBA00023136"/>
    </source>
</evidence>
<evidence type="ECO:0000256" key="2">
    <source>
        <dbReference type="ARBA" id="ARBA00012513"/>
    </source>
</evidence>
<dbReference type="FunFam" id="1.10.510.10:FF:000044">
    <property type="entry name" value="Putative LRR receptor-like serine/threonine-protein kinase"/>
    <property type="match status" value="1"/>
</dbReference>
<dbReference type="InterPro" id="IPR021720">
    <property type="entry name" value="Malectin_dom"/>
</dbReference>
<evidence type="ECO:0000256" key="20">
    <source>
        <dbReference type="SAM" id="Phobius"/>
    </source>
</evidence>
<keyword evidence="10" id="KW-0547">Nucleotide-binding</keyword>
<keyword evidence="14 20" id="KW-0472">Membrane</keyword>
<dbReference type="InterPro" id="IPR032675">
    <property type="entry name" value="LRR_dom_sf"/>
</dbReference>
<evidence type="ECO:0000256" key="13">
    <source>
        <dbReference type="ARBA" id="ARBA00022989"/>
    </source>
</evidence>
<evidence type="ECO:0000256" key="10">
    <source>
        <dbReference type="ARBA" id="ARBA00022741"/>
    </source>
</evidence>
<dbReference type="Gene3D" id="1.10.510.10">
    <property type="entry name" value="Transferase(Phosphotransferase) domain 1"/>
    <property type="match status" value="1"/>
</dbReference>
<evidence type="ECO:0000256" key="6">
    <source>
        <dbReference type="ARBA" id="ARBA00022679"/>
    </source>
</evidence>
<dbReference type="SUPFAM" id="SSF52058">
    <property type="entry name" value="L domain-like"/>
    <property type="match status" value="2"/>
</dbReference>
<keyword evidence="3" id="KW-0723">Serine/threonine-protein kinase</keyword>
<proteinExistence type="predicted"/>
<dbReference type="PANTHER" id="PTHR48006:SF56">
    <property type="entry name" value="PROTEIN KINASE DOMAIN-CONTAINING PROTEIN"/>
    <property type="match status" value="1"/>
</dbReference>
<evidence type="ECO:0000256" key="7">
    <source>
        <dbReference type="ARBA" id="ARBA00022692"/>
    </source>
</evidence>
<dbReference type="AlphaFoldDB" id="A0A2P5WGT0"/>
<dbReference type="InterPro" id="IPR008271">
    <property type="entry name" value="Ser/Thr_kinase_AS"/>
</dbReference>
<keyword evidence="12" id="KW-0067">ATP-binding</keyword>
<dbReference type="PANTHER" id="PTHR48006">
    <property type="entry name" value="LEUCINE-RICH REPEAT-CONTAINING PROTEIN DDB_G0281931-RELATED"/>
    <property type="match status" value="1"/>
</dbReference>
<dbReference type="PROSITE" id="PS00108">
    <property type="entry name" value="PROTEIN_KINASE_ST"/>
    <property type="match status" value="1"/>
</dbReference>
<feature type="compositionally biased region" description="Acidic residues" evidence="19">
    <location>
        <begin position="1195"/>
        <end position="1204"/>
    </location>
</feature>
<dbReference type="CDD" id="cd14066">
    <property type="entry name" value="STKc_IRAK"/>
    <property type="match status" value="1"/>
</dbReference>
<keyword evidence="6" id="KW-0808">Transferase</keyword>
<comment type="subcellular location">
    <subcellularLocation>
        <location evidence="1">Membrane</location>
        <topology evidence="1">Single-pass type I membrane protein</topology>
    </subcellularLocation>
</comment>
<dbReference type="GO" id="GO:0005524">
    <property type="term" value="F:ATP binding"/>
    <property type="evidence" value="ECO:0007669"/>
    <property type="project" value="UniProtKB-KW"/>
</dbReference>
<comment type="catalytic activity">
    <reaction evidence="18">
        <text>L-seryl-[protein] + ATP = O-phospho-L-seryl-[protein] + ADP + H(+)</text>
        <dbReference type="Rhea" id="RHEA:17989"/>
        <dbReference type="Rhea" id="RHEA-COMP:9863"/>
        <dbReference type="Rhea" id="RHEA-COMP:11604"/>
        <dbReference type="ChEBI" id="CHEBI:15378"/>
        <dbReference type="ChEBI" id="CHEBI:29999"/>
        <dbReference type="ChEBI" id="CHEBI:30616"/>
        <dbReference type="ChEBI" id="CHEBI:83421"/>
        <dbReference type="ChEBI" id="CHEBI:456216"/>
        <dbReference type="EC" id="2.7.11.1"/>
    </reaction>
</comment>
<dbReference type="InterPro" id="IPR011009">
    <property type="entry name" value="Kinase-like_dom_sf"/>
</dbReference>
<dbReference type="GO" id="GO:0016020">
    <property type="term" value="C:membrane"/>
    <property type="evidence" value="ECO:0007669"/>
    <property type="project" value="UniProtKB-SubCell"/>
</dbReference>
<evidence type="ECO:0000256" key="18">
    <source>
        <dbReference type="ARBA" id="ARBA00048679"/>
    </source>
</evidence>
<feature type="transmembrane region" description="Helical" evidence="20">
    <location>
        <begin position="811"/>
        <end position="834"/>
    </location>
</feature>
<evidence type="ECO:0000256" key="15">
    <source>
        <dbReference type="ARBA" id="ARBA00023170"/>
    </source>
</evidence>
<evidence type="ECO:0000313" key="23">
    <source>
        <dbReference type="EMBL" id="PPR90299.1"/>
    </source>
</evidence>
<dbReference type="SMART" id="SM00220">
    <property type="entry name" value="S_TKc"/>
    <property type="match status" value="1"/>
</dbReference>
<dbReference type="SUPFAM" id="SSF56112">
    <property type="entry name" value="Protein kinase-like (PK-like)"/>
    <property type="match status" value="1"/>
</dbReference>
<organism evidence="23 24">
    <name type="scientific">Gossypium barbadense</name>
    <name type="common">Sea Island cotton</name>
    <name type="synonym">Hibiscus barbadensis</name>
    <dbReference type="NCBI Taxonomy" id="3634"/>
    <lineage>
        <taxon>Eukaryota</taxon>
        <taxon>Viridiplantae</taxon>
        <taxon>Streptophyta</taxon>
        <taxon>Embryophyta</taxon>
        <taxon>Tracheophyta</taxon>
        <taxon>Spermatophyta</taxon>
        <taxon>Magnoliopsida</taxon>
        <taxon>eudicotyledons</taxon>
        <taxon>Gunneridae</taxon>
        <taxon>Pentapetalae</taxon>
        <taxon>rosids</taxon>
        <taxon>malvids</taxon>
        <taxon>Malvales</taxon>
        <taxon>Malvaceae</taxon>
        <taxon>Malvoideae</taxon>
        <taxon>Gossypium</taxon>
    </lineage>
</organism>
<dbReference type="InterPro" id="IPR000719">
    <property type="entry name" value="Prot_kinase_dom"/>
</dbReference>
<accession>A0A2P5WGT0</accession>
<dbReference type="FunFam" id="2.60.120.430:FF:000004">
    <property type="entry name" value="Putative leucine-rich repeat receptor-like serine/threonine-protein kinase"/>
    <property type="match status" value="1"/>
</dbReference>
<dbReference type="Pfam" id="PF11721">
    <property type="entry name" value="Malectin"/>
    <property type="match status" value="1"/>
</dbReference>
<dbReference type="GO" id="GO:0004674">
    <property type="term" value="F:protein serine/threonine kinase activity"/>
    <property type="evidence" value="ECO:0007669"/>
    <property type="project" value="UniProtKB-KW"/>
</dbReference>
<dbReference type="Gene3D" id="3.80.10.10">
    <property type="entry name" value="Ribonuclease Inhibitor"/>
    <property type="match status" value="4"/>
</dbReference>
<dbReference type="Proteomes" id="UP000239757">
    <property type="component" value="Unassembled WGS sequence"/>
</dbReference>
<feature type="chain" id="PRO_5015111721" description="non-specific serine/threonine protein kinase" evidence="21">
    <location>
        <begin position="28"/>
        <end position="1204"/>
    </location>
</feature>
<dbReference type="InterPro" id="IPR001611">
    <property type="entry name" value="Leu-rich_rpt"/>
</dbReference>
<keyword evidence="15" id="KW-0675">Receptor</keyword>
<dbReference type="Gene3D" id="2.60.120.430">
    <property type="entry name" value="Galactose-binding lectin"/>
    <property type="match status" value="1"/>
</dbReference>
<dbReference type="EMBL" id="KZ667664">
    <property type="protein sequence ID" value="PPR90299.1"/>
    <property type="molecule type" value="Genomic_DNA"/>
</dbReference>
<protein>
    <recommendedName>
        <fullName evidence="2">non-specific serine/threonine protein kinase</fullName>
        <ecNumber evidence="2">2.7.11.1</ecNumber>
    </recommendedName>
</protein>
<evidence type="ECO:0000313" key="24">
    <source>
        <dbReference type="Proteomes" id="UP000239757"/>
    </source>
</evidence>
<feature type="domain" description="Protein kinase" evidence="22">
    <location>
        <begin position="866"/>
        <end position="1141"/>
    </location>
</feature>
<sequence>MFFPKPIAFLLSVLLSFIWLRTNKLDAATLPQNEVDVLNRIAKTMGTNDRNFDAGSCNVSDKVDLGAEKNITCTCQNDTCHVTHIIFKHQNLPGGLPPELVNLPYLKVIDFAYNYLNGSIPLEWASMQLEYIFVFVNRLSGSIPTYLGNITSLAYLDLEANQFSGQVPPEIGKLVNLRTLRLSYNRLTGDLPVQLAELKNLTDLVFEFWVYKGRKEASWKFLKMSFSSEHFLSEKLMDTYIALAVLSFILLNTNKLDATTLPQDEVNVLNQIAKTMGGNDWNFDAGSCVSEKVNTDTGAEKNITCTCQNDTCHVTHIIFKLQSLPGVLPSELVNLPYLKEIDFAYNYLNGTIPPEWASMQLEFISVFGNRLSGSIPTYLGNITSLTYRLSSNGLTGNLPVQLEALKNLTDFRINDNNFNGSIPAFIWNWKKLERLEMQASGLEGPIPSSISALENLVTLIISDINGATQPFPYLWNMTAINRIILKKCNIVGQIPQEIWQMSKLRVLDLSFNLLSGQLVEVTLPKDLKFLYLTGNNLSGNIPASILSTGLPVDLSYNNFTWPGPDQPACLRKLDNINLFCSSSTEYVKRGVIPCRSDFKCQKYWHSMYINCGGTNDVKMNGTMYVGDATSGLGGAATLYGNNDNWGFSSTGDFRDDNDELNAASRYLAQSTSMSNQLYATARLSPLSITYFRYCLENGSYSVRLHFAEIEIINSTRYGRLGRRIFNIYIQDQLVEENFNIEAEAGGILTPLTKHYNANVTNGELEIHFYWAGKGTQAIPSRGVHGPLISAISVDPNFKPQHKENKTKTVPIIIGVVGSFLVFLASGIFIWIYCFKAKSHREQDLRGLDLQTVSFTLKQIKAATNNFDSGNKIGEGGFGPVYKGQLADGTIIAVKQLSSKSSQGNREFLNEMGMISCLQHPNLVKLYGCCIEGNQLLLVYEYLENNSLSRALFGPEYSRINLDWPTRQKICVGIAKGIAFLHEESRLKIVHRDIKGTNVLLDRDLNPKISDFGLAKLSDEDKTHISTRIAGTIGYIAPEYALWGYLTYKADVYSFGIVALELVSGKHNMNYGAVDEYTCLLDWACHLQQSGKLLELVDDKLGSDYNKSEAERMIKVALLCTNASPSLRPTMSDVVGMLEGTITIPDVIPNASSYNEDLRFKAIRDHRSYMSSQGHTSTPAGSLFESSSTSARDTNETNEESCIEV</sequence>
<dbReference type="Gene3D" id="3.30.200.20">
    <property type="entry name" value="Phosphorylase Kinase, domain 1"/>
    <property type="match status" value="1"/>
</dbReference>
<evidence type="ECO:0000256" key="12">
    <source>
        <dbReference type="ARBA" id="ARBA00022840"/>
    </source>
</evidence>
<keyword evidence="16" id="KW-0325">Glycoprotein</keyword>
<keyword evidence="9" id="KW-0677">Repeat</keyword>
<dbReference type="InterPro" id="IPR001245">
    <property type="entry name" value="Ser-Thr/Tyr_kinase_cat_dom"/>
</dbReference>
<evidence type="ECO:0000259" key="22">
    <source>
        <dbReference type="PROSITE" id="PS50011"/>
    </source>
</evidence>
<evidence type="ECO:0000256" key="21">
    <source>
        <dbReference type="SAM" id="SignalP"/>
    </source>
</evidence>
<comment type="catalytic activity">
    <reaction evidence="17">
        <text>L-threonyl-[protein] + ATP = O-phospho-L-threonyl-[protein] + ADP + H(+)</text>
        <dbReference type="Rhea" id="RHEA:46608"/>
        <dbReference type="Rhea" id="RHEA-COMP:11060"/>
        <dbReference type="Rhea" id="RHEA-COMP:11605"/>
        <dbReference type="ChEBI" id="CHEBI:15378"/>
        <dbReference type="ChEBI" id="CHEBI:30013"/>
        <dbReference type="ChEBI" id="CHEBI:30616"/>
        <dbReference type="ChEBI" id="CHEBI:61977"/>
        <dbReference type="ChEBI" id="CHEBI:456216"/>
        <dbReference type="EC" id="2.7.11.1"/>
    </reaction>
</comment>
<dbReference type="EC" id="2.7.11.1" evidence="2"/>
<keyword evidence="5" id="KW-0433">Leucine-rich repeat</keyword>
<evidence type="ECO:0000256" key="11">
    <source>
        <dbReference type="ARBA" id="ARBA00022777"/>
    </source>
</evidence>
<dbReference type="FunFam" id="3.80.10.10:FF:000095">
    <property type="entry name" value="LRR receptor-like serine/threonine-protein kinase GSO1"/>
    <property type="match status" value="1"/>
</dbReference>
<keyword evidence="4" id="KW-0597">Phosphoprotein</keyword>
<feature type="region of interest" description="Disordered" evidence="19">
    <location>
        <begin position="1168"/>
        <end position="1204"/>
    </location>
</feature>
<dbReference type="OrthoDB" id="1867350at2759"/>
<evidence type="ECO:0000256" key="9">
    <source>
        <dbReference type="ARBA" id="ARBA00022737"/>
    </source>
</evidence>
<keyword evidence="7 20" id="KW-0812">Transmembrane</keyword>
<dbReference type="Pfam" id="PF00560">
    <property type="entry name" value="LRR_1"/>
    <property type="match status" value="3"/>
</dbReference>